<dbReference type="OrthoDB" id="9867311at2"/>
<name>A0A1J1LCE8_9CYAN</name>
<evidence type="ECO:0000313" key="1">
    <source>
        <dbReference type="EMBL" id="CUR30277.1"/>
    </source>
</evidence>
<keyword evidence="2" id="KW-1185">Reference proteome</keyword>
<dbReference type="EMBL" id="CZDF01000013">
    <property type="protein sequence ID" value="CUR30277.1"/>
    <property type="molecule type" value="Genomic_DNA"/>
</dbReference>
<reference evidence="2" key="1">
    <citation type="submission" date="2015-10" db="EMBL/GenBank/DDBJ databases">
        <authorList>
            <person name="Regsiter A."/>
            <person name="william w."/>
        </authorList>
    </citation>
    <scope>NUCLEOTIDE SEQUENCE [LARGE SCALE GENOMIC DNA]</scope>
</reference>
<dbReference type="RefSeq" id="WP_072717337.1">
    <property type="nucleotide sequence ID" value="NZ_LN889767.1"/>
</dbReference>
<evidence type="ECO:0000313" key="2">
    <source>
        <dbReference type="Proteomes" id="UP000184315"/>
    </source>
</evidence>
<dbReference type="AlphaFoldDB" id="A0A1J1LCE8"/>
<accession>A0A1J1LCE8</accession>
<sequence length="64" mass="7409">MGKSLQDNQANQHSLHDELYMEGMAGFHLETEMKWVVEFNLRNQSANCLGVNPRFVFLNHTSWG</sequence>
<gene>
    <name evidence="1" type="ORF">PL9214110002</name>
</gene>
<protein>
    <submittedName>
        <fullName evidence="1">Uncharacterized protein</fullName>
    </submittedName>
</protein>
<organism evidence="1 2">
    <name type="scientific">Planktothrix tepida PCC 9214</name>
    <dbReference type="NCBI Taxonomy" id="671072"/>
    <lineage>
        <taxon>Bacteria</taxon>
        <taxon>Bacillati</taxon>
        <taxon>Cyanobacteriota</taxon>
        <taxon>Cyanophyceae</taxon>
        <taxon>Oscillatoriophycideae</taxon>
        <taxon>Oscillatoriales</taxon>
        <taxon>Microcoleaceae</taxon>
        <taxon>Planktothrix</taxon>
    </lineage>
</organism>
<dbReference type="Proteomes" id="UP000184315">
    <property type="component" value="Unassembled WGS sequence"/>
</dbReference>
<proteinExistence type="predicted"/>